<reference evidence="1 6" key="1">
    <citation type="submission" date="2018-04" db="EMBL/GenBank/DDBJ databases">
        <title>Large scale genomics of bovine and human commensal E. coli to reveal the emerging process of EHEC.</title>
        <authorList>
            <person name="Arimizu Y."/>
            <person name="Ogura Y."/>
        </authorList>
    </citation>
    <scope>NUCLEOTIDE SEQUENCE [LARGE SCALE GENOMIC DNA]</scope>
    <source>
        <strain evidence="1 6">KK-P061</strain>
    </source>
</reference>
<dbReference type="OMA" id="WIDDRAK"/>
<proteinExistence type="predicted"/>
<dbReference type="EMBL" id="QFSS01000301">
    <property type="protein sequence ID" value="PZZ62629.1"/>
    <property type="molecule type" value="Genomic_DNA"/>
</dbReference>
<dbReference type="Proteomes" id="UP000303027">
    <property type="component" value="Unassembled WGS sequence"/>
</dbReference>
<dbReference type="Proteomes" id="UP000248865">
    <property type="component" value="Unassembled WGS sequence"/>
</dbReference>
<evidence type="ECO:0000313" key="8">
    <source>
        <dbReference type="Proteomes" id="UP000469708"/>
    </source>
</evidence>
<evidence type="ECO:0000313" key="1">
    <source>
        <dbReference type="EMBL" id="GDH44592.1"/>
    </source>
</evidence>
<evidence type="ECO:0000313" key="2">
    <source>
        <dbReference type="EMBL" id="NEM88061.1"/>
    </source>
</evidence>
<reference evidence="2 8" key="4">
    <citation type="submission" date="2020-02" db="EMBL/GenBank/DDBJ databases">
        <authorList>
            <person name="Subbiah M."/>
            <person name="Call D."/>
        </authorList>
    </citation>
    <scope>NUCLEOTIDE SEQUENCE [LARGE SCALE GENOMIC DNA]</scope>
    <source>
        <strain evidence="2 8">8375wC2</strain>
    </source>
</reference>
<sequence length="93" mass="11050">MNAYLTCDRIEERRWINQQIQDEKDKWIDDRAQELISMFPDKPLLMSSLFLPKEAQLALTGEKAEEAYNDYISAIAYARAEEEWERKFSPCPF</sequence>
<dbReference type="EMBL" id="BFXY01000078">
    <property type="protein sequence ID" value="GDH44592.1"/>
    <property type="molecule type" value="Genomic_DNA"/>
</dbReference>
<gene>
    <name evidence="2" type="primary">gamL</name>
    <name evidence="1" type="ORF">BvCmsKKP061_02576</name>
    <name evidence="3" type="ORF">DIV22_22640</name>
    <name evidence="4" type="ORF">FV293_20125</name>
    <name evidence="2" type="ORF">G3V95_21715</name>
</gene>
<dbReference type="AlphaFoldDB" id="A0A066Q449"/>
<dbReference type="RefSeq" id="WP_000995345.1">
    <property type="nucleotide sequence ID" value="NZ_AP018796.1"/>
</dbReference>
<dbReference type="NCBIfam" id="NF033500">
    <property type="entry name" value="phi80_GamL"/>
    <property type="match status" value="1"/>
</dbReference>
<dbReference type="EMBL" id="JAAGYI010000056">
    <property type="protein sequence ID" value="NEM88061.1"/>
    <property type="molecule type" value="Genomic_DNA"/>
</dbReference>
<reference evidence="3 5" key="2">
    <citation type="submission" date="2018-05" db="EMBL/GenBank/DDBJ databases">
        <title>Genomic sequencing of EHEC O26 New European Clone.</title>
        <authorList>
            <person name="Karnisova L."/>
            <person name="Nunvar J."/>
            <person name="Marejkova M."/>
            <person name="Mellmann A."/>
            <person name="Drevinek P."/>
            <person name="Blahova K."/>
            <person name="Bielaszewska M."/>
        </authorList>
    </citation>
    <scope>NUCLEOTIDE SEQUENCE [LARGE SCALE GENOMIC DNA]</scope>
    <source>
        <strain evidence="3 5">14-391</strain>
    </source>
</reference>
<evidence type="ECO:0000313" key="7">
    <source>
        <dbReference type="Proteomes" id="UP000321295"/>
    </source>
</evidence>
<dbReference type="Proteomes" id="UP000321295">
    <property type="component" value="Unassembled WGS sequence"/>
</dbReference>
<dbReference type="EMBL" id="VRXD01000032">
    <property type="protein sequence ID" value="TXQ31899.1"/>
    <property type="molecule type" value="Genomic_DNA"/>
</dbReference>
<organism evidence="2 8">
    <name type="scientific">Escherichia coli</name>
    <dbReference type="NCBI Taxonomy" id="562"/>
    <lineage>
        <taxon>Bacteria</taxon>
        <taxon>Pseudomonadati</taxon>
        <taxon>Pseudomonadota</taxon>
        <taxon>Gammaproteobacteria</taxon>
        <taxon>Enterobacterales</taxon>
        <taxon>Enterobacteriaceae</taxon>
        <taxon>Escherichia</taxon>
    </lineage>
</organism>
<reference evidence="4 7" key="3">
    <citation type="submission" date="2019-08" db="EMBL/GenBank/DDBJ databases">
        <title>Whole genome analysis of cultivated E. coli strains isolated from CD patients and healthy donors.</title>
        <authorList>
            <person name="Siniagina M.N."/>
            <person name="Markelova M.I."/>
            <person name="Laikov A.V."/>
            <person name="Boulygina E.A."/>
            <person name="Khusnutdinova D.R."/>
            <person name="Kharchenko A."/>
            <person name="Grigoryeva T.V."/>
        </authorList>
    </citation>
    <scope>NUCLEOTIDE SEQUENCE [LARGE SCALE GENOMIC DNA]</scope>
    <source>
        <strain evidence="4 7">1_45_11</strain>
    </source>
</reference>
<evidence type="ECO:0000313" key="3">
    <source>
        <dbReference type="EMBL" id="PZZ62629.1"/>
    </source>
</evidence>
<evidence type="ECO:0000313" key="4">
    <source>
        <dbReference type="EMBL" id="TXQ31899.1"/>
    </source>
</evidence>
<name>A0A066Q449_ECOLX</name>
<protein>
    <submittedName>
        <fullName evidence="2">Host nuclease inhibitor GamL</fullName>
    </submittedName>
</protein>
<comment type="caution">
    <text evidence="2">The sequence shown here is derived from an EMBL/GenBank/DDBJ whole genome shotgun (WGS) entry which is preliminary data.</text>
</comment>
<evidence type="ECO:0000313" key="5">
    <source>
        <dbReference type="Proteomes" id="UP000248865"/>
    </source>
</evidence>
<dbReference type="Proteomes" id="UP000469708">
    <property type="component" value="Unassembled WGS sequence"/>
</dbReference>
<dbReference type="InterPro" id="IPR049911">
    <property type="entry name" value="GamL-like"/>
</dbReference>
<accession>A0A066Q449</accession>
<evidence type="ECO:0000313" key="6">
    <source>
        <dbReference type="Proteomes" id="UP000303027"/>
    </source>
</evidence>